<proteinExistence type="predicted"/>
<protein>
    <submittedName>
        <fullName evidence="2">Uncharacterized protein</fullName>
    </submittedName>
</protein>
<dbReference type="Proteomes" id="UP000295277">
    <property type="component" value="Unassembled WGS sequence"/>
</dbReference>
<sequence>LQGGTGARPTQTGAMTPLRLVDRARPTQEPAPDLSFPAQKKAAANDTAPWQDF</sequence>
<dbReference type="EMBL" id="SLVM01000044">
    <property type="protein sequence ID" value="TCM75068.1"/>
    <property type="molecule type" value="Genomic_DNA"/>
</dbReference>
<accession>A0A4R1YG09</accession>
<evidence type="ECO:0000256" key="1">
    <source>
        <dbReference type="SAM" id="MobiDB-lite"/>
    </source>
</evidence>
<dbReference type="AlphaFoldDB" id="A0A4R1YG09"/>
<reference evidence="2 3" key="1">
    <citation type="submission" date="2019-03" db="EMBL/GenBank/DDBJ databases">
        <title>Genomic Encyclopedia of Type Strains, Phase IV (KMG-IV): sequencing the most valuable type-strain genomes for metagenomic binning, comparative biology and taxonomic classification.</title>
        <authorList>
            <person name="Goeker M."/>
        </authorList>
    </citation>
    <scope>NUCLEOTIDE SEQUENCE [LARGE SCALE GENOMIC DNA]</scope>
    <source>
        <strain evidence="2 3">DSM 21153</strain>
    </source>
</reference>
<feature type="region of interest" description="Disordered" evidence="1">
    <location>
        <begin position="1"/>
        <end position="53"/>
    </location>
</feature>
<comment type="caution">
    <text evidence="2">The sequence shown here is derived from an EMBL/GenBank/DDBJ whole genome shotgun (WGS) entry which is preliminary data.</text>
</comment>
<keyword evidence="3" id="KW-1185">Reference proteome</keyword>
<name>A0A4R1YG09_9RHOB</name>
<evidence type="ECO:0000313" key="3">
    <source>
        <dbReference type="Proteomes" id="UP000295277"/>
    </source>
</evidence>
<organism evidence="2 3">
    <name type="scientific">Rhodovulum steppense</name>
    <dbReference type="NCBI Taxonomy" id="540251"/>
    <lineage>
        <taxon>Bacteria</taxon>
        <taxon>Pseudomonadati</taxon>
        <taxon>Pseudomonadota</taxon>
        <taxon>Alphaproteobacteria</taxon>
        <taxon>Rhodobacterales</taxon>
        <taxon>Paracoccaceae</taxon>
        <taxon>Rhodovulum</taxon>
    </lineage>
</organism>
<evidence type="ECO:0000313" key="2">
    <source>
        <dbReference type="EMBL" id="TCM75068.1"/>
    </source>
</evidence>
<feature type="non-terminal residue" evidence="2">
    <location>
        <position position="1"/>
    </location>
</feature>
<gene>
    <name evidence="2" type="ORF">EV216_14417</name>
</gene>